<comment type="subunit">
    <text evidence="2 10">Heterodimer of HisH and HisF.</text>
</comment>
<dbReference type="InterPro" id="IPR010139">
    <property type="entry name" value="Imidazole-glycPsynth_HisH"/>
</dbReference>
<accession>A0ABQ5LZ93</accession>
<evidence type="ECO:0000256" key="7">
    <source>
        <dbReference type="ARBA" id="ARBA00023239"/>
    </source>
</evidence>
<comment type="caution">
    <text evidence="12">The sequence shown here is derived from an EMBL/GenBank/DDBJ whole genome shotgun (WGS) entry which is preliminary data.</text>
</comment>
<keyword evidence="13" id="KW-1185">Reference proteome</keyword>
<feature type="active site" evidence="10">
    <location>
        <position position="194"/>
    </location>
</feature>
<dbReference type="Proteomes" id="UP001144205">
    <property type="component" value="Unassembled WGS sequence"/>
</dbReference>
<evidence type="ECO:0000256" key="6">
    <source>
        <dbReference type="ARBA" id="ARBA00023102"/>
    </source>
</evidence>
<proteinExistence type="inferred from homology"/>
<evidence type="ECO:0000256" key="4">
    <source>
        <dbReference type="ARBA" id="ARBA00022801"/>
    </source>
</evidence>
<comment type="subcellular location">
    <subcellularLocation>
        <location evidence="10">Cytoplasm</location>
    </subcellularLocation>
</comment>
<dbReference type="NCBIfam" id="TIGR01855">
    <property type="entry name" value="IMP_synth_hisH"/>
    <property type="match status" value="1"/>
</dbReference>
<dbReference type="PROSITE" id="PS51273">
    <property type="entry name" value="GATASE_TYPE_1"/>
    <property type="match status" value="1"/>
</dbReference>
<evidence type="ECO:0000256" key="9">
    <source>
        <dbReference type="ARBA" id="ARBA00049534"/>
    </source>
</evidence>
<evidence type="ECO:0000256" key="2">
    <source>
        <dbReference type="ARBA" id="ARBA00011152"/>
    </source>
</evidence>
<dbReference type="InterPro" id="IPR029062">
    <property type="entry name" value="Class_I_gatase-like"/>
</dbReference>
<evidence type="ECO:0000256" key="10">
    <source>
        <dbReference type="HAMAP-Rule" id="MF_00278"/>
    </source>
</evidence>
<feature type="active site" description="Nucleophile" evidence="10">
    <location>
        <position position="89"/>
    </location>
</feature>
<feature type="domain" description="Glutamine amidotransferase" evidence="11">
    <location>
        <begin position="45"/>
        <end position="209"/>
    </location>
</feature>
<evidence type="ECO:0000259" key="11">
    <source>
        <dbReference type="Pfam" id="PF00117"/>
    </source>
</evidence>
<keyword evidence="3 10" id="KW-0028">Amino-acid biosynthesis</keyword>
<dbReference type="PANTHER" id="PTHR42701">
    <property type="entry name" value="IMIDAZOLE GLYCEROL PHOSPHATE SYNTHASE SUBUNIT HISH"/>
    <property type="match status" value="1"/>
</dbReference>
<sequence>MTGLTALIDYESGNLHSAQKAFERMARETDAGEVVVTSDPALVARADRIVLPGDGAFPACRRALFEHSGIFEAMDEAVNRRGVPFFGICIGMQMLADTGREYEDTPGFGWIGGEVVEIAPEDPALKVPHMGWNDLVIDHAHPVLAGIETGDHAYFVHSYHFRVANPQERLAHVDYAGEVTAVVGKGNVFGTQFHPEKSQAAGLRIIANFLGWQP</sequence>
<dbReference type="InterPro" id="IPR017926">
    <property type="entry name" value="GATASE"/>
</dbReference>
<protein>
    <recommendedName>
        <fullName evidence="10">Imidazole glycerol phosphate synthase subunit HisH</fullName>
        <ecNumber evidence="10">4.3.2.10</ecNumber>
    </recommendedName>
    <alternativeName>
        <fullName evidence="10">IGP synthase glutaminase subunit</fullName>
        <ecNumber evidence="10">3.5.1.2</ecNumber>
    </alternativeName>
    <alternativeName>
        <fullName evidence="10">IGP synthase subunit HisH</fullName>
    </alternativeName>
    <alternativeName>
        <fullName evidence="10">ImGP synthase subunit HisH</fullName>
        <shortName evidence="10">IGPS subunit HisH</shortName>
    </alternativeName>
</protein>
<feature type="active site" evidence="10">
    <location>
        <position position="196"/>
    </location>
</feature>
<dbReference type="SUPFAM" id="SSF52317">
    <property type="entry name" value="Class I glutamine amidotransferase-like"/>
    <property type="match status" value="1"/>
</dbReference>
<dbReference type="EC" id="4.3.2.10" evidence="10"/>
<dbReference type="PANTHER" id="PTHR42701:SF1">
    <property type="entry name" value="IMIDAZOLE GLYCEROL PHOSPHATE SYNTHASE SUBUNIT HISH"/>
    <property type="match status" value="1"/>
</dbReference>
<name>A0ABQ5LZ93_9RHOB</name>
<dbReference type="Gene3D" id="3.40.50.880">
    <property type="match status" value="1"/>
</dbReference>
<organism evidence="12 13">
    <name type="scientific">Sinisalibacter aestuarii</name>
    <dbReference type="NCBI Taxonomy" id="2949426"/>
    <lineage>
        <taxon>Bacteria</taxon>
        <taxon>Pseudomonadati</taxon>
        <taxon>Pseudomonadota</taxon>
        <taxon>Alphaproteobacteria</taxon>
        <taxon>Rhodobacterales</taxon>
        <taxon>Roseobacteraceae</taxon>
        <taxon>Sinisalibacter</taxon>
    </lineage>
</organism>
<dbReference type="RefSeq" id="WP_281843463.1">
    <property type="nucleotide sequence ID" value="NZ_BROH01000012.1"/>
</dbReference>
<evidence type="ECO:0000256" key="3">
    <source>
        <dbReference type="ARBA" id="ARBA00022605"/>
    </source>
</evidence>
<evidence type="ECO:0000313" key="13">
    <source>
        <dbReference type="Proteomes" id="UP001144205"/>
    </source>
</evidence>
<comment type="catalytic activity">
    <reaction evidence="9 10">
        <text>L-glutamine + H2O = L-glutamate + NH4(+)</text>
        <dbReference type="Rhea" id="RHEA:15889"/>
        <dbReference type="ChEBI" id="CHEBI:15377"/>
        <dbReference type="ChEBI" id="CHEBI:28938"/>
        <dbReference type="ChEBI" id="CHEBI:29985"/>
        <dbReference type="ChEBI" id="CHEBI:58359"/>
        <dbReference type="EC" id="3.5.1.2"/>
    </reaction>
</comment>
<comment type="function">
    <text evidence="10">IGPS catalyzes the conversion of PRFAR and glutamine to IGP, AICAR and glutamate. The HisH subunit catalyzes the hydrolysis of glutamine to glutamate and ammonia as part of the synthesis of IGP and AICAR. The resulting ammonia molecule is channeled to the active site of HisF.</text>
</comment>
<keyword evidence="6 10" id="KW-0368">Histidine biosynthesis</keyword>
<keyword evidence="5 10" id="KW-0315">Glutamine amidotransferase</keyword>
<dbReference type="EC" id="3.5.1.2" evidence="10"/>
<evidence type="ECO:0000256" key="8">
    <source>
        <dbReference type="ARBA" id="ARBA00047838"/>
    </source>
</evidence>
<keyword evidence="4 10" id="KW-0378">Hydrolase</keyword>
<keyword evidence="10" id="KW-0963">Cytoplasm</keyword>
<evidence type="ECO:0000256" key="5">
    <source>
        <dbReference type="ARBA" id="ARBA00022962"/>
    </source>
</evidence>
<dbReference type="PIRSF" id="PIRSF000495">
    <property type="entry name" value="Amidotransf_hisH"/>
    <property type="match status" value="1"/>
</dbReference>
<dbReference type="HAMAP" id="MF_00278">
    <property type="entry name" value="HisH"/>
    <property type="match status" value="1"/>
</dbReference>
<evidence type="ECO:0000256" key="1">
    <source>
        <dbReference type="ARBA" id="ARBA00005091"/>
    </source>
</evidence>
<keyword evidence="7 10" id="KW-0456">Lyase</keyword>
<comment type="catalytic activity">
    <reaction evidence="8 10">
        <text>5-[(5-phospho-1-deoxy-D-ribulos-1-ylimino)methylamino]-1-(5-phospho-beta-D-ribosyl)imidazole-4-carboxamide + L-glutamine = D-erythro-1-(imidazol-4-yl)glycerol 3-phosphate + 5-amino-1-(5-phospho-beta-D-ribosyl)imidazole-4-carboxamide + L-glutamate + H(+)</text>
        <dbReference type="Rhea" id="RHEA:24793"/>
        <dbReference type="ChEBI" id="CHEBI:15378"/>
        <dbReference type="ChEBI" id="CHEBI:29985"/>
        <dbReference type="ChEBI" id="CHEBI:58278"/>
        <dbReference type="ChEBI" id="CHEBI:58359"/>
        <dbReference type="ChEBI" id="CHEBI:58475"/>
        <dbReference type="ChEBI" id="CHEBI:58525"/>
        <dbReference type="EC" id="4.3.2.10"/>
    </reaction>
</comment>
<dbReference type="CDD" id="cd01748">
    <property type="entry name" value="GATase1_IGP_Synthase"/>
    <property type="match status" value="1"/>
</dbReference>
<gene>
    <name evidence="10 12" type="primary">hisH</name>
    <name evidence="12" type="ORF">STA1M1_33060</name>
</gene>
<comment type="pathway">
    <text evidence="1 10">Amino-acid biosynthesis; L-histidine biosynthesis; L-histidine from 5-phospho-alpha-D-ribose 1-diphosphate: step 5/9.</text>
</comment>
<evidence type="ECO:0000313" key="12">
    <source>
        <dbReference type="EMBL" id="GKY89437.1"/>
    </source>
</evidence>
<dbReference type="Pfam" id="PF00117">
    <property type="entry name" value="GATase"/>
    <property type="match status" value="1"/>
</dbReference>
<reference evidence="12" key="1">
    <citation type="journal article" date="2023" name="Int. J. Syst. Evol. Microbiol.">
        <title>Sinisalibacter aestuarii sp. nov., isolated from estuarine sediment of the Arakawa River.</title>
        <authorList>
            <person name="Arafat S.T."/>
            <person name="Hirano S."/>
            <person name="Sato A."/>
            <person name="Takeuchi K."/>
            <person name="Yasuda T."/>
            <person name="Terahara T."/>
            <person name="Hamada M."/>
            <person name="Kobayashi T."/>
        </authorList>
    </citation>
    <scope>NUCLEOTIDE SEQUENCE</scope>
    <source>
        <strain evidence="12">B-399</strain>
    </source>
</reference>
<dbReference type="EMBL" id="BROH01000012">
    <property type="protein sequence ID" value="GKY89437.1"/>
    <property type="molecule type" value="Genomic_DNA"/>
</dbReference>